<name>A0A1G7QPW5_9BRAD</name>
<dbReference type="PANTHER" id="PTHR13932:SF6">
    <property type="entry name" value="OXYGEN-INDEPENDENT COPROPORPHYRINOGEN III OXIDASE"/>
    <property type="match status" value="1"/>
</dbReference>
<proteinExistence type="inferred from homology"/>
<feature type="binding site" evidence="15">
    <location>
        <position position="205"/>
    </location>
    <ligand>
        <name>S-adenosyl-L-methionine</name>
        <dbReference type="ChEBI" id="CHEBI:59789"/>
        <label>2</label>
    </ligand>
</feature>
<sequence>MRPDLADSYGQHRLPRYTSYPTAPHFSASVCESDYQTWLKSLDAQQSASIYVHVPFCRKMCWYCGCHTSVTKRQEPIAIYAAGLRTEAYLVAETVGRRQPISHIHFGGGTPTIMTPETFADLVGSLRHSFAVLPDAEIAVEIDPRTLSEPMAEALGFCGVNRASLGIQSFDPVVQHGINRLQSFGQTATSVDRLRRAGVGRINFDLLYGLPLQTVASCLDTVAKCLELHPDRFSVFGYAHIPSFKKHQRKIDASSLPDSVTRHLQAETIAGALVDAGYVRVGVDHFALPNDDLALARQEGRLRRNFQGYTDDCADVLIGLGASAIGRMQQGFAANAVSTKDYLARLSQDRLAIAKGYLLTDDDRFHAEIIERIMCDFAVDLSEISRRYGRDPRLAVVDHSRLGSLIADGVVAIDDGRLTVARGAEFLARCVASVFDAHLLRSGVTHSQAV</sequence>
<dbReference type="InterPro" id="IPR013785">
    <property type="entry name" value="Aldolase_TIM"/>
</dbReference>
<comment type="subunit">
    <text evidence="4">Monomer.</text>
</comment>
<feature type="domain" description="Radical SAM core" evidence="17">
    <location>
        <begin position="42"/>
        <end position="276"/>
    </location>
</feature>
<keyword evidence="9 14" id="KW-0560">Oxidoreductase</keyword>
<reference evidence="18 19" key="1">
    <citation type="submission" date="2016-10" db="EMBL/GenBank/DDBJ databases">
        <authorList>
            <person name="de Groot N.N."/>
        </authorList>
    </citation>
    <scope>NUCLEOTIDE SEQUENCE [LARGE SCALE GENOMIC DNA]</scope>
    <source>
        <strain evidence="18 19">R5</strain>
    </source>
</reference>
<dbReference type="GO" id="GO:0051539">
    <property type="term" value="F:4 iron, 4 sulfur cluster binding"/>
    <property type="evidence" value="ECO:0007669"/>
    <property type="project" value="UniProtKB-KW"/>
</dbReference>
<dbReference type="InterPro" id="IPR034505">
    <property type="entry name" value="Coproporphyrinogen-III_oxidase"/>
</dbReference>
<dbReference type="PIRSF" id="PIRSF000167">
    <property type="entry name" value="HemN"/>
    <property type="match status" value="1"/>
</dbReference>
<feature type="binding site" evidence="16">
    <location>
        <position position="61"/>
    </location>
    <ligand>
        <name>[4Fe-4S] cluster</name>
        <dbReference type="ChEBI" id="CHEBI:49883"/>
        <note>4Fe-4S-S-AdoMet</note>
    </ligand>
</feature>
<dbReference type="EC" id="1.3.98.3" evidence="14"/>
<feature type="binding site" evidence="15">
    <location>
        <position position="141"/>
    </location>
    <ligand>
        <name>S-adenosyl-L-methionine</name>
        <dbReference type="ChEBI" id="CHEBI:59789"/>
        <label>1</label>
    </ligand>
</feature>
<feature type="binding site" evidence="15">
    <location>
        <position position="51"/>
    </location>
    <ligand>
        <name>S-adenosyl-L-methionine</name>
        <dbReference type="ChEBI" id="CHEBI:59789"/>
        <label>1</label>
    </ligand>
</feature>
<evidence type="ECO:0000256" key="16">
    <source>
        <dbReference type="PIRSR" id="PIRSR000167-2"/>
    </source>
</evidence>
<dbReference type="RefSeq" id="WP_092090614.1">
    <property type="nucleotide sequence ID" value="NZ_FMZW01000102.1"/>
</dbReference>
<keyword evidence="7 14" id="KW-0949">S-adenosyl-L-methionine</keyword>
<dbReference type="InterPro" id="IPR006638">
    <property type="entry name" value="Elp3/MiaA/NifB-like_rSAM"/>
</dbReference>
<keyword evidence="10 14" id="KW-0408">Iron</keyword>
<dbReference type="InterPro" id="IPR004558">
    <property type="entry name" value="Coprogen_oxidase_HemN"/>
</dbReference>
<comment type="catalytic activity">
    <reaction evidence="13 14">
        <text>coproporphyrinogen III + 2 S-adenosyl-L-methionine = protoporphyrinogen IX + 2 5'-deoxyadenosine + 2 L-methionine + 2 CO2</text>
        <dbReference type="Rhea" id="RHEA:15425"/>
        <dbReference type="ChEBI" id="CHEBI:16526"/>
        <dbReference type="ChEBI" id="CHEBI:17319"/>
        <dbReference type="ChEBI" id="CHEBI:57307"/>
        <dbReference type="ChEBI" id="CHEBI:57309"/>
        <dbReference type="ChEBI" id="CHEBI:57844"/>
        <dbReference type="ChEBI" id="CHEBI:59789"/>
        <dbReference type="EC" id="1.3.98.3"/>
    </reaction>
</comment>
<dbReference type="GO" id="GO:0006782">
    <property type="term" value="P:protoporphyrinogen IX biosynthetic process"/>
    <property type="evidence" value="ECO:0007669"/>
    <property type="project" value="UniProtKB-UniPathway"/>
</dbReference>
<feature type="binding site" evidence="16">
    <location>
        <position position="64"/>
    </location>
    <ligand>
        <name>[4Fe-4S] cluster</name>
        <dbReference type="ChEBI" id="CHEBI:49883"/>
        <note>4Fe-4S-S-AdoMet</note>
    </ligand>
</feature>
<keyword evidence="12 14" id="KW-0627">Porphyrin biosynthesis</keyword>
<feature type="binding site" evidence="15">
    <location>
        <position position="180"/>
    </location>
    <ligand>
        <name>S-adenosyl-L-methionine</name>
        <dbReference type="ChEBI" id="CHEBI:59789"/>
        <label>2</label>
    </ligand>
</feature>
<feature type="binding site" evidence="15">
    <location>
        <position position="108"/>
    </location>
    <ligand>
        <name>S-adenosyl-L-methionine</name>
        <dbReference type="ChEBI" id="CHEBI:59789"/>
        <label>1</label>
    </ligand>
</feature>
<dbReference type="Pfam" id="PF06969">
    <property type="entry name" value="HemN_C"/>
    <property type="match status" value="1"/>
</dbReference>
<keyword evidence="6 14" id="KW-0963">Cytoplasm</keyword>
<dbReference type="Gene3D" id="3.20.20.70">
    <property type="entry name" value="Aldolase class I"/>
    <property type="match status" value="1"/>
</dbReference>
<evidence type="ECO:0000256" key="13">
    <source>
        <dbReference type="ARBA" id="ARBA00048321"/>
    </source>
</evidence>
<dbReference type="PROSITE" id="PS51918">
    <property type="entry name" value="RADICAL_SAM"/>
    <property type="match status" value="1"/>
</dbReference>
<dbReference type="Proteomes" id="UP000199245">
    <property type="component" value="Unassembled WGS sequence"/>
</dbReference>
<evidence type="ECO:0000256" key="11">
    <source>
        <dbReference type="ARBA" id="ARBA00023014"/>
    </source>
</evidence>
<evidence type="ECO:0000259" key="17">
    <source>
        <dbReference type="PROSITE" id="PS51918"/>
    </source>
</evidence>
<evidence type="ECO:0000256" key="3">
    <source>
        <dbReference type="ARBA" id="ARBA00005493"/>
    </source>
</evidence>
<evidence type="ECO:0000256" key="10">
    <source>
        <dbReference type="ARBA" id="ARBA00023004"/>
    </source>
</evidence>
<evidence type="ECO:0000256" key="7">
    <source>
        <dbReference type="ARBA" id="ARBA00022691"/>
    </source>
</evidence>
<feature type="binding site" evidence="15">
    <location>
        <begin position="63"/>
        <end position="65"/>
    </location>
    <ligand>
        <name>S-adenosyl-L-methionine</name>
        <dbReference type="ChEBI" id="CHEBI:59789"/>
        <label>2</label>
    </ligand>
</feature>
<dbReference type="CDD" id="cd01335">
    <property type="entry name" value="Radical_SAM"/>
    <property type="match status" value="1"/>
</dbReference>
<protein>
    <recommendedName>
        <fullName evidence="14">Coproporphyrinogen-III oxidase</fullName>
        <ecNumber evidence="14">1.3.98.3</ecNumber>
    </recommendedName>
</protein>
<evidence type="ECO:0000256" key="5">
    <source>
        <dbReference type="ARBA" id="ARBA00022485"/>
    </source>
</evidence>
<feature type="binding site" evidence="15">
    <location>
        <position position="325"/>
    </location>
    <ligand>
        <name>S-adenosyl-L-methionine</name>
        <dbReference type="ChEBI" id="CHEBI:59789"/>
        <label>1</label>
    </ligand>
</feature>
<dbReference type="Pfam" id="PF04055">
    <property type="entry name" value="Radical_SAM"/>
    <property type="match status" value="1"/>
</dbReference>
<organism evidence="18 19">
    <name type="scientific">Bradyrhizobium brasilense</name>
    <dbReference type="NCBI Taxonomy" id="1419277"/>
    <lineage>
        <taxon>Bacteria</taxon>
        <taxon>Pseudomonadati</taxon>
        <taxon>Pseudomonadota</taxon>
        <taxon>Alphaproteobacteria</taxon>
        <taxon>Hyphomicrobiales</taxon>
        <taxon>Nitrobacteraceae</taxon>
        <taxon>Bradyrhizobium</taxon>
    </lineage>
</organism>
<evidence type="ECO:0000313" key="19">
    <source>
        <dbReference type="Proteomes" id="UP000199245"/>
    </source>
</evidence>
<keyword evidence="8 14" id="KW-0479">Metal-binding</keyword>
<feature type="binding site" evidence="15">
    <location>
        <position position="239"/>
    </location>
    <ligand>
        <name>S-adenosyl-L-methionine</name>
        <dbReference type="ChEBI" id="CHEBI:59789"/>
        <label>2</label>
    </ligand>
</feature>
<dbReference type="InterPro" id="IPR010723">
    <property type="entry name" value="HemN_C"/>
</dbReference>
<feature type="binding site" evidence="15">
    <location>
        <begin position="109"/>
        <end position="110"/>
    </location>
    <ligand>
        <name>S-adenosyl-L-methionine</name>
        <dbReference type="ChEBI" id="CHEBI:59789"/>
        <label>2</label>
    </ligand>
</feature>
<dbReference type="AlphaFoldDB" id="A0A1G7QPW5"/>
<dbReference type="EMBL" id="FMZW01000102">
    <property type="protein sequence ID" value="SDG00523.1"/>
    <property type="molecule type" value="Genomic_DNA"/>
</dbReference>
<dbReference type="SUPFAM" id="SSF102114">
    <property type="entry name" value="Radical SAM enzymes"/>
    <property type="match status" value="1"/>
</dbReference>
<dbReference type="SMART" id="SM00729">
    <property type="entry name" value="Elp3"/>
    <property type="match status" value="1"/>
</dbReference>
<accession>A0A1G7QPW5</accession>
<evidence type="ECO:0000256" key="6">
    <source>
        <dbReference type="ARBA" id="ARBA00022490"/>
    </source>
</evidence>
<dbReference type="NCBIfam" id="TIGR00538">
    <property type="entry name" value="hemN"/>
    <property type="match status" value="1"/>
</dbReference>
<dbReference type="PANTHER" id="PTHR13932">
    <property type="entry name" value="COPROPORPHYRINIGEN III OXIDASE"/>
    <property type="match status" value="1"/>
</dbReference>
<evidence type="ECO:0000256" key="12">
    <source>
        <dbReference type="ARBA" id="ARBA00023244"/>
    </source>
</evidence>
<evidence type="ECO:0000256" key="9">
    <source>
        <dbReference type="ARBA" id="ARBA00023002"/>
    </source>
</evidence>
<dbReference type="UniPathway" id="UPA00251">
    <property type="reaction ID" value="UER00323"/>
</dbReference>
<gene>
    <name evidence="18" type="ORF">SAMN05216337_11022</name>
</gene>
<evidence type="ECO:0000256" key="15">
    <source>
        <dbReference type="PIRSR" id="PIRSR000167-1"/>
    </source>
</evidence>
<dbReference type="GO" id="GO:0004109">
    <property type="term" value="F:coproporphyrinogen oxidase activity"/>
    <property type="evidence" value="ECO:0007669"/>
    <property type="project" value="InterPro"/>
</dbReference>
<feature type="binding site" evidence="15">
    <location>
        <position position="168"/>
    </location>
    <ligand>
        <name>S-adenosyl-L-methionine</name>
        <dbReference type="ChEBI" id="CHEBI:59789"/>
        <label>2</label>
    </ligand>
</feature>
<dbReference type="SFLD" id="SFLDG01065">
    <property type="entry name" value="anaerobic_coproporphyrinogen-I"/>
    <property type="match status" value="1"/>
</dbReference>
<dbReference type="InterPro" id="IPR007197">
    <property type="entry name" value="rSAM"/>
</dbReference>
<dbReference type="SFLD" id="SFLDS00029">
    <property type="entry name" value="Radical_SAM"/>
    <property type="match status" value="1"/>
</dbReference>
<comment type="cofactor">
    <cofactor evidence="14 16">
        <name>[4Fe-4S] cluster</name>
        <dbReference type="ChEBI" id="CHEBI:49883"/>
    </cofactor>
    <text evidence="14 16">Binds 1 [4Fe-4S] cluster. The cluster is coordinated with 3 cysteines and an exchangeable S-adenosyl-L-methionine.</text>
</comment>
<dbReference type="InterPro" id="IPR058240">
    <property type="entry name" value="rSAM_sf"/>
</dbReference>
<evidence type="ECO:0000256" key="4">
    <source>
        <dbReference type="ARBA" id="ARBA00011245"/>
    </source>
</evidence>
<evidence type="ECO:0000256" key="1">
    <source>
        <dbReference type="ARBA" id="ARBA00004496"/>
    </source>
</evidence>
<comment type="subcellular location">
    <subcellularLocation>
        <location evidence="1 14">Cytoplasm</location>
    </subcellularLocation>
</comment>
<dbReference type="GO" id="GO:0005737">
    <property type="term" value="C:cytoplasm"/>
    <property type="evidence" value="ECO:0007669"/>
    <property type="project" value="UniProtKB-SubCell"/>
</dbReference>
<dbReference type="Gene3D" id="1.10.10.920">
    <property type="match status" value="1"/>
</dbReference>
<comment type="pathway">
    <text evidence="2 14">Porphyrin-containing compound metabolism; protoporphyrin-IX biosynthesis; protoporphyrinogen-IX from coproporphyrinogen-III (AdoMet route): step 1/1.</text>
</comment>
<evidence type="ECO:0000256" key="8">
    <source>
        <dbReference type="ARBA" id="ARBA00022723"/>
    </source>
</evidence>
<dbReference type="GO" id="GO:0046872">
    <property type="term" value="F:metal ion binding"/>
    <property type="evidence" value="ECO:0007669"/>
    <property type="project" value="UniProtKB-KW"/>
</dbReference>
<comment type="similarity">
    <text evidence="3 14">Belongs to the anaerobic coproporphyrinogen-III oxidase family.</text>
</comment>
<dbReference type="GO" id="GO:0051989">
    <property type="term" value="F:coproporphyrinogen dehydrogenase activity"/>
    <property type="evidence" value="ECO:0007669"/>
    <property type="project" value="UniProtKB-EC"/>
</dbReference>
<evidence type="ECO:0000313" key="18">
    <source>
        <dbReference type="EMBL" id="SDG00523.1"/>
    </source>
</evidence>
<evidence type="ECO:0000256" key="14">
    <source>
        <dbReference type="PIRNR" id="PIRNR000167"/>
    </source>
</evidence>
<keyword evidence="5 14" id="KW-0004">4Fe-4S</keyword>
<feature type="binding site" evidence="16">
    <location>
        <position position="57"/>
    </location>
    <ligand>
        <name>[4Fe-4S] cluster</name>
        <dbReference type="ChEBI" id="CHEBI:49883"/>
        <note>4Fe-4S-S-AdoMet</note>
    </ligand>
</feature>
<keyword evidence="11 14" id="KW-0411">Iron-sulfur</keyword>
<evidence type="ECO:0000256" key="2">
    <source>
        <dbReference type="ARBA" id="ARBA00004785"/>
    </source>
</evidence>